<dbReference type="AlphaFoldDB" id="A0A9X1R0N7"/>
<dbReference type="SMART" id="SM00903">
    <property type="entry name" value="Flavin_Reduct"/>
    <property type="match status" value="1"/>
</dbReference>
<dbReference type="PANTHER" id="PTHR33798">
    <property type="entry name" value="FLAVOPROTEIN OXYGENASE"/>
    <property type="match status" value="1"/>
</dbReference>
<gene>
    <name evidence="6" type="ORF">K8344_00920</name>
</gene>
<dbReference type="Proteomes" id="UP001139462">
    <property type="component" value="Unassembled WGS sequence"/>
</dbReference>
<evidence type="ECO:0000256" key="4">
    <source>
        <dbReference type="ARBA" id="ARBA00038054"/>
    </source>
</evidence>
<dbReference type="InterPro" id="IPR002563">
    <property type="entry name" value="Flavin_Rdtase-like_dom"/>
</dbReference>
<evidence type="ECO:0000256" key="2">
    <source>
        <dbReference type="ARBA" id="ARBA00022630"/>
    </source>
</evidence>
<accession>A0A9X1R0N7</accession>
<dbReference type="InterPro" id="IPR012349">
    <property type="entry name" value="Split_barrel_FMN-bd"/>
</dbReference>
<proteinExistence type="inferred from homology"/>
<comment type="cofactor">
    <cofactor evidence="1">
        <name>FMN</name>
        <dbReference type="ChEBI" id="CHEBI:58210"/>
    </cofactor>
</comment>
<protein>
    <submittedName>
        <fullName evidence="6">Flavin reductase family protein</fullName>
    </submittedName>
</protein>
<keyword evidence="2" id="KW-0285">Flavoprotein</keyword>
<dbReference type="RefSeq" id="WP_237606385.1">
    <property type="nucleotide sequence ID" value="NZ_JAIRBB010000001.1"/>
</dbReference>
<sequence length="292" mass="31972">MISIEPHELSTAKLHGYLLGAVSPRPICFASTIDSEGNVNLSPFSFFNVFSAKPPILVFSPARRGRDNTTKHTYENVLEIPEVVINIVSYDMVQQVSLSSTEYDKGVNEFIKAGFTEEASDLITPPRVAEAPVQLECKVNDVISLGKEGGAGNLVICEVVKLHIKENILDNNGAIDPFKIDAVSRLGGNWYSRAKNGLFEVPKPLRTLGIGVDKLPEAIRNSKVLTGNDLGMLGNVESFPNTEEIRTFIDSSAELKDLISSNQIEAIHKRAHEFLSEGNVSEAWKLLLGNQP</sequence>
<evidence type="ECO:0000256" key="3">
    <source>
        <dbReference type="ARBA" id="ARBA00022643"/>
    </source>
</evidence>
<dbReference type="Pfam" id="PF01613">
    <property type="entry name" value="Flavin_Reduct"/>
    <property type="match status" value="1"/>
</dbReference>
<name>A0A9X1R0N7_9FLAO</name>
<evidence type="ECO:0000313" key="6">
    <source>
        <dbReference type="EMBL" id="MCG2429667.1"/>
    </source>
</evidence>
<feature type="domain" description="Flavin reductase like" evidence="5">
    <location>
        <begin position="22"/>
        <end position="174"/>
    </location>
</feature>
<dbReference type="EMBL" id="JAIRBB010000001">
    <property type="protein sequence ID" value="MCG2429667.1"/>
    <property type="molecule type" value="Genomic_DNA"/>
</dbReference>
<dbReference type="SUPFAM" id="SSF50475">
    <property type="entry name" value="FMN-binding split barrel"/>
    <property type="match status" value="1"/>
</dbReference>
<evidence type="ECO:0000256" key="1">
    <source>
        <dbReference type="ARBA" id="ARBA00001917"/>
    </source>
</evidence>
<reference evidence="6" key="1">
    <citation type="submission" date="2021-09" db="EMBL/GenBank/DDBJ databases">
        <title>Genome of Aequorivita sp. strain F64183.</title>
        <authorList>
            <person name="Wang Y."/>
        </authorList>
    </citation>
    <scope>NUCLEOTIDE SEQUENCE</scope>
    <source>
        <strain evidence="6">F64183</strain>
    </source>
</reference>
<keyword evidence="7" id="KW-1185">Reference proteome</keyword>
<organism evidence="6 7">
    <name type="scientific">Aequorivita xiaoshiensis</name>
    <dbReference type="NCBI Taxonomy" id="2874476"/>
    <lineage>
        <taxon>Bacteria</taxon>
        <taxon>Pseudomonadati</taxon>
        <taxon>Bacteroidota</taxon>
        <taxon>Flavobacteriia</taxon>
        <taxon>Flavobacteriales</taxon>
        <taxon>Flavobacteriaceae</taxon>
        <taxon>Aequorivita</taxon>
    </lineage>
</organism>
<dbReference type="Gene3D" id="2.30.110.10">
    <property type="entry name" value="Electron Transport, Fmn-binding Protein, Chain A"/>
    <property type="match status" value="1"/>
</dbReference>
<comment type="similarity">
    <text evidence="4">Belongs to the flavoredoxin family.</text>
</comment>
<dbReference type="GO" id="GO:0010181">
    <property type="term" value="F:FMN binding"/>
    <property type="evidence" value="ECO:0007669"/>
    <property type="project" value="InterPro"/>
</dbReference>
<comment type="caution">
    <text evidence="6">The sequence shown here is derived from an EMBL/GenBank/DDBJ whole genome shotgun (WGS) entry which is preliminary data.</text>
</comment>
<evidence type="ECO:0000259" key="5">
    <source>
        <dbReference type="SMART" id="SM00903"/>
    </source>
</evidence>
<keyword evidence="3" id="KW-0288">FMN</keyword>
<evidence type="ECO:0000313" key="7">
    <source>
        <dbReference type="Proteomes" id="UP001139462"/>
    </source>
</evidence>
<dbReference type="GO" id="GO:0016646">
    <property type="term" value="F:oxidoreductase activity, acting on the CH-NH group of donors, NAD or NADP as acceptor"/>
    <property type="evidence" value="ECO:0007669"/>
    <property type="project" value="UniProtKB-ARBA"/>
</dbReference>
<dbReference type="PANTHER" id="PTHR33798:SF5">
    <property type="entry name" value="FLAVIN REDUCTASE LIKE DOMAIN-CONTAINING PROTEIN"/>
    <property type="match status" value="1"/>
</dbReference>